<dbReference type="Gene3D" id="3.40.366.10">
    <property type="entry name" value="Malonyl-Coenzyme A Acyl Carrier Protein, domain 2"/>
    <property type="match status" value="1"/>
</dbReference>
<evidence type="ECO:0000313" key="5">
    <source>
        <dbReference type="EMBL" id="KAB7839209.1"/>
    </source>
</evidence>
<dbReference type="PANTHER" id="PTHR43775:SF51">
    <property type="entry name" value="INACTIVE PHENOLPHTHIOCEROL SYNTHESIS POLYKETIDE SYNTHASE TYPE I PKS1-RELATED"/>
    <property type="match status" value="1"/>
</dbReference>
<accession>A0A5N5W418</accession>
<feature type="domain" description="Malonyl-CoA:ACP transacylase (MAT)" evidence="4">
    <location>
        <begin position="32"/>
        <end position="255"/>
    </location>
</feature>
<sequence length="255" mass="26813">ELVTALTALTDGTSAPGLTQGTARTTGRTAFLFTGQGAQRLGMGRELYETFPVFAKALDEVCAHLDQPLKDVLFGQDGELLNRTEYAQPALFAIETALFRLVESWGVRPEMLAGHSIGEIAAAHVAGVLSLADACTLVAARGRLMQALPEGGVMAALQATETEALTLLGDAQDAAIAAVNGPRAVVVSGAEATVTAIVEKLREQGRKTSMLKVSHAFHSPLMEPMLEDFRTVVAGLSFTEPRIPIVTTVTGQVAT</sequence>
<keyword evidence="6" id="KW-1185">Reference proteome</keyword>
<organism evidence="5 6">
    <name type="scientific">Streptomyces mobaraensis</name>
    <name type="common">Streptoverticillium mobaraense</name>
    <dbReference type="NCBI Taxonomy" id="35621"/>
    <lineage>
        <taxon>Bacteria</taxon>
        <taxon>Bacillati</taxon>
        <taxon>Actinomycetota</taxon>
        <taxon>Actinomycetes</taxon>
        <taxon>Kitasatosporales</taxon>
        <taxon>Streptomycetaceae</taxon>
        <taxon>Streptomyces</taxon>
    </lineage>
</organism>
<dbReference type="InterPro" id="IPR001227">
    <property type="entry name" value="Ac_transferase_dom_sf"/>
</dbReference>
<dbReference type="Pfam" id="PF00698">
    <property type="entry name" value="Acyl_transf_1"/>
    <property type="match status" value="1"/>
</dbReference>
<dbReference type="InterPro" id="IPR014043">
    <property type="entry name" value="Acyl_transferase_dom"/>
</dbReference>
<dbReference type="GO" id="GO:0004312">
    <property type="term" value="F:fatty acid synthase activity"/>
    <property type="evidence" value="ECO:0007669"/>
    <property type="project" value="TreeGrafter"/>
</dbReference>
<dbReference type="EMBL" id="VOKX01000071">
    <property type="protein sequence ID" value="KAB7839209.1"/>
    <property type="molecule type" value="Genomic_DNA"/>
</dbReference>
<dbReference type="Proteomes" id="UP000327000">
    <property type="component" value="Unassembled WGS sequence"/>
</dbReference>
<proteinExistence type="predicted"/>
<keyword evidence="3 5" id="KW-0012">Acyltransferase</keyword>
<feature type="non-terminal residue" evidence="5">
    <location>
        <position position="255"/>
    </location>
</feature>
<gene>
    <name evidence="5" type="ORF">FRZ00_22185</name>
</gene>
<dbReference type="AlphaFoldDB" id="A0A5N5W418"/>
<reference evidence="5 6" key="1">
    <citation type="journal article" date="2019" name="Microb. Cell Fact.">
        <title>Exploring novel herbicidin analogues by transcriptional regulator overexpression and MS/MS molecular networking.</title>
        <authorList>
            <person name="Shi Y."/>
            <person name="Gu R."/>
            <person name="Li Y."/>
            <person name="Wang X."/>
            <person name="Ren W."/>
            <person name="Li X."/>
            <person name="Wang L."/>
            <person name="Xie Y."/>
            <person name="Hong B."/>
        </authorList>
    </citation>
    <scope>NUCLEOTIDE SEQUENCE [LARGE SCALE GENOMIC DNA]</scope>
    <source>
        <strain evidence="5 6">US-43</strain>
    </source>
</reference>
<dbReference type="PANTHER" id="PTHR43775">
    <property type="entry name" value="FATTY ACID SYNTHASE"/>
    <property type="match status" value="1"/>
</dbReference>
<dbReference type="OrthoDB" id="9778690at2"/>
<evidence type="ECO:0000256" key="3">
    <source>
        <dbReference type="ARBA" id="ARBA00023315"/>
    </source>
</evidence>
<evidence type="ECO:0000313" key="6">
    <source>
        <dbReference type="Proteomes" id="UP000327000"/>
    </source>
</evidence>
<evidence type="ECO:0000256" key="2">
    <source>
        <dbReference type="ARBA" id="ARBA00023268"/>
    </source>
</evidence>
<evidence type="ECO:0000259" key="4">
    <source>
        <dbReference type="SMART" id="SM00827"/>
    </source>
</evidence>
<dbReference type="SUPFAM" id="SSF52151">
    <property type="entry name" value="FabD/lysophospholipase-like"/>
    <property type="match status" value="1"/>
</dbReference>
<dbReference type="InterPro" id="IPR016036">
    <property type="entry name" value="Malonyl_transacylase_ACP-bd"/>
</dbReference>
<evidence type="ECO:0000256" key="1">
    <source>
        <dbReference type="ARBA" id="ARBA00022679"/>
    </source>
</evidence>
<dbReference type="InterPro" id="IPR050091">
    <property type="entry name" value="PKS_NRPS_Biosynth_Enz"/>
</dbReference>
<dbReference type="InterPro" id="IPR016035">
    <property type="entry name" value="Acyl_Trfase/lysoPLipase"/>
</dbReference>
<protein>
    <submittedName>
        <fullName evidence="5">Acyltransferase domain-containing protein</fullName>
    </submittedName>
</protein>
<keyword evidence="1 5" id="KW-0808">Transferase</keyword>
<dbReference type="RefSeq" id="WP_152264734.1">
    <property type="nucleotide sequence ID" value="NZ_VOKX01000071.1"/>
</dbReference>
<dbReference type="Gene3D" id="3.30.70.250">
    <property type="entry name" value="Malonyl-CoA ACP transacylase, ACP-binding"/>
    <property type="match status" value="1"/>
</dbReference>
<comment type="caution">
    <text evidence="5">The sequence shown here is derived from an EMBL/GenBank/DDBJ whole genome shotgun (WGS) entry which is preliminary data.</text>
</comment>
<dbReference type="SMART" id="SM00827">
    <property type="entry name" value="PKS_AT"/>
    <property type="match status" value="1"/>
</dbReference>
<keyword evidence="2" id="KW-0511">Multifunctional enzyme</keyword>
<dbReference type="SUPFAM" id="SSF55048">
    <property type="entry name" value="Probable ACP-binding domain of malonyl-CoA ACP transacylase"/>
    <property type="match status" value="1"/>
</dbReference>
<name>A0A5N5W418_STRMB</name>
<dbReference type="GO" id="GO:0006633">
    <property type="term" value="P:fatty acid biosynthetic process"/>
    <property type="evidence" value="ECO:0007669"/>
    <property type="project" value="TreeGrafter"/>
</dbReference>
<feature type="non-terminal residue" evidence="5">
    <location>
        <position position="1"/>
    </location>
</feature>